<sequence length="240" mass="26112">MEQLQVTFFPPLPGDIEDEGSRAQRAPYGGSGATTVCRKTVEGPPGGRPASSCLEAGVVSKDHVLALFEHLSTMARYWSQSSRRGSHTRSKPMVSSPLTALGRGNRNPQKQTLLLLQEQILQWSLRRKIARENEGARHPEERAGMGRAFYSGRTATIQVNGQSSEVRGLPQAGLLEDSPLSPVPFLIFNANLVQRHIDSNGGAIAFVDDFTAQALSKSLEAAFKLKRLRGLTPLRRAGLA</sequence>
<organism evidence="2 3">
    <name type="scientific">Cladophialophora immunda</name>
    <dbReference type="NCBI Taxonomy" id="569365"/>
    <lineage>
        <taxon>Eukaryota</taxon>
        <taxon>Fungi</taxon>
        <taxon>Dikarya</taxon>
        <taxon>Ascomycota</taxon>
        <taxon>Pezizomycotina</taxon>
        <taxon>Eurotiomycetes</taxon>
        <taxon>Chaetothyriomycetidae</taxon>
        <taxon>Chaetothyriales</taxon>
        <taxon>Herpotrichiellaceae</taxon>
        <taxon>Cladophialophora</taxon>
    </lineage>
</organism>
<accession>A0A0D1Z2Z9</accession>
<dbReference type="HOGENOM" id="CLU_000680_10_0_1"/>
<dbReference type="STRING" id="569365.A0A0D1Z2Z9"/>
<evidence type="ECO:0000313" key="3">
    <source>
        <dbReference type="Proteomes" id="UP000054466"/>
    </source>
</evidence>
<keyword evidence="3" id="KW-1185">Reference proteome</keyword>
<name>A0A0D1Z2Z9_9EURO</name>
<dbReference type="OrthoDB" id="3261222at2759"/>
<evidence type="ECO:0000256" key="1">
    <source>
        <dbReference type="SAM" id="MobiDB-lite"/>
    </source>
</evidence>
<proteinExistence type="predicted"/>
<reference evidence="2 3" key="1">
    <citation type="submission" date="2015-01" db="EMBL/GenBank/DDBJ databases">
        <title>The Genome Sequence of Cladophialophora immunda CBS83496.</title>
        <authorList>
            <consortium name="The Broad Institute Genomics Platform"/>
            <person name="Cuomo C."/>
            <person name="de Hoog S."/>
            <person name="Gorbushina A."/>
            <person name="Stielow B."/>
            <person name="Teixiera M."/>
            <person name="Abouelleil A."/>
            <person name="Chapman S.B."/>
            <person name="Priest M."/>
            <person name="Young S.K."/>
            <person name="Wortman J."/>
            <person name="Nusbaum C."/>
            <person name="Birren B."/>
        </authorList>
    </citation>
    <scope>NUCLEOTIDE SEQUENCE [LARGE SCALE GENOMIC DNA]</scope>
    <source>
        <strain evidence="2 3">CBS 83496</strain>
    </source>
</reference>
<evidence type="ECO:0008006" key="4">
    <source>
        <dbReference type="Google" id="ProtNLM"/>
    </source>
</evidence>
<feature type="region of interest" description="Disordered" evidence="1">
    <location>
        <begin position="81"/>
        <end position="106"/>
    </location>
</feature>
<dbReference type="RefSeq" id="XP_016242197.1">
    <property type="nucleotide sequence ID" value="XM_016400162.1"/>
</dbReference>
<dbReference type="VEuPathDB" id="FungiDB:PV07_12620"/>
<protein>
    <recommendedName>
        <fullName evidence="4">Reverse transcriptase domain-containing protein</fullName>
    </recommendedName>
</protein>
<dbReference type="GeneID" id="27351814"/>
<evidence type="ECO:0000313" key="2">
    <source>
        <dbReference type="EMBL" id="KIW21981.1"/>
    </source>
</evidence>
<dbReference type="Proteomes" id="UP000054466">
    <property type="component" value="Unassembled WGS sequence"/>
</dbReference>
<dbReference type="EMBL" id="KN847068">
    <property type="protein sequence ID" value="KIW21981.1"/>
    <property type="molecule type" value="Genomic_DNA"/>
</dbReference>
<feature type="region of interest" description="Disordered" evidence="1">
    <location>
        <begin position="9"/>
        <end position="31"/>
    </location>
</feature>
<dbReference type="AlphaFoldDB" id="A0A0D1Z2Z9"/>
<gene>
    <name evidence="2" type="ORF">PV07_12620</name>
</gene>